<dbReference type="VEuPathDB" id="CryptoDB:Cvel_24367"/>
<feature type="region of interest" description="Disordered" evidence="1">
    <location>
        <begin position="243"/>
        <end position="400"/>
    </location>
</feature>
<feature type="compositionally biased region" description="Polar residues" evidence="1">
    <location>
        <begin position="133"/>
        <end position="144"/>
    </location>
</feature>
<accession>A0A0G4H2E3</accession>
<evidence type="ECO:0000313" key="2">
    <source>
        <dbReference type="EMBL" id="CEM37639.1"/>
    </source>
</evidence>
<feature type="compositionally biased region" description="Basic and acidic residues" evidence="1">
    <location>
        <begin position="86"/>
        <end position="96"/>
    </location>
</feature>
<feature type="compositionally biased region" description="Gly residues" evidence="1">
    <location>
        <begin position="315"/>
        <end position="326"/>
    </location>
</feature>
<feature type="compositionally biased region" description="Acidic residues" evidence="1">
    <location>
        <begin position="1"/>
        <end position="13"/>
    </location>
</feature>
<feature type="compositionally biased region" description="Polar residues" evidence="1">
    <location>
        <begin position="375"/>
        <end position="384"/>
    </location>
</feature>
<name>A0A0G4H2E3_9ALVE</name>
<feature type="region of interest" description="Disordered" evidence="1">
    <location>
        <begin position="1"/>
        <end position="175"/>
    </location>
</feature>
<feature type="region of interest" description="Disordered" evidence="1">
    <location>
        <begin position="421"/>
        <end position="452"/>
    </location>
</feature>
<feature type="compositionally biased region" description="Low complexity" evidence="1">
    <location>
        <begin position="339"/>
        <end position="350"/>
    </location>
</feature>
<feature type="compositionally biased region" description="Low complexity" evidence="1">
    <location>
        <begin position="53"/>
        <end position="81"/>
    </location>
</feature>
<feature type="compositionally biased region" description="Basic and acidic residues" evidence="1">
    <location>
        <begin position="17"/>
        <end position="45"/>
    </location>
</feature>
<dbReference type="EMBL" id="CDMZ01001791">
    <property type="protein sequence ID" value="CEM37639.1"/>
    <property type="molecule type" value="Genomic_DNA"/>
</dbReference>
<dbReference type="AlphaFoldDB" id="A0A0G4H2E3"/>
<reference evidence="2" key="1">
    <citation type="submission" date="2014-11" db="EMBL/GenBank/DDBJ databases">
        <authorList>
            <person name="Otto D Thomas"/>
            <person name="Naeem Raeece"/>
        </authorList>
    </citation>
    <scope>NUCLEOTIDE SEQUENCE</scope>
</reference>
<organism evidence="2">
    <name type="scientific">Chromera velia CCMP2878</name>
    <dbReference type="NCBI Taxonomy" id="1169474"/>
    <lineage>
        <taxon>Eukaryota</taxon>
        <taxon>Sar</taxon>
        <taxon>Alveolata</taxon>
        <taxon>Colpodellida</taxon>
        <taxon>Chromeraceae</taxon>
        <taxon>Chromera</taxon>
    </lineage>
</organism>
<proteinExistence type="predicted"/>
<gene>
    <name evidence="2" type="ORF">Cvel_24367</name>
</gene>
<feature type="compositionally biased region" description="Low complexity" evidence="1">
    <location>
        <begin position="97"/>
        <end position="116"/>
    </location>
</feature>
<sequence>MSEESLGDDDFVQDDNGSEKADSFDETWEKAVARHQEEKSNKQSDSRPQTAQRPRSGQGRPWSSSSSRASAPFSRPATATAMPSDRSAHGDRENRESNTNNTPSGNANNGASSNTGGPPGELGLHPQRRSSKESASSLGTSQAAQMAREIVLEASQYVGAPDSQSEGGGGSSTSNHAATVAVDILQAATAAMYSRNSLSDSVGGVGVVGGVGDGEAETVLSGYTGVSRARSSVASNVIPAMAHGKGKGLYEDPHVMQPSPDGGMNGSFNEGSRGEEKADRTSPPASQKEEGDISRASGGERSAEESRPGQSSVGADGGLDGDGEGGAVSQSRDDLGAGELSELSPSPSESARGRSRTMKSDSVSLSRGGRDEMTQEVSISSTTRPGEEAHGGQNIYTEGVHGGIRTGVEPVDGDGMGVWGRSADSMDAPPAILRPQDGRPGRRPRTCSATRSDRPLTYAEATAAGLDGTGLFPLGGASGGIASRDSLGLGGGMIGGQMEGDMMMGFGDTGTKIPERPKTANRSAAYIKAAKDREQKRTAMLDAIVERVFETHEYPRLKGRFNTLQGRPVSQQSNAKEKSAVLAMAQMKKRRQYELQQALLSTVQLTNRLREQLRILDEHATAFSPFIIE</sequence>
<evidence type="ECO:0000256" key="1">
    <source>
        <dbReference type="SAM" id="MobiDB-lite"/>
    </source>
</evidence>
<protein>
    <submittedName>
        <fullName evidence="2">Uncharacterized protein</fullName>
    </submittedName>
</protein>